<dbReference type="InterPro" id="IPR011453">
    <property type="entry name" value="DUF1559"/>
</dbReference>
<dbReference type="SUPFAM" id="SSF54523">
    <property type="entry name" value="Pili subunits"/>
    <property type="match status" value="1"/>
</dbReference>
<dbReference type="Proteomes" id="UP000287394">
    <property type="component" value="Chromosome"/>
</dbReference>
<dbReference type="RefSeq" id="WP_119322974.1">
    <property type="nucleotide sequence ID" value="NZ_AP025739.1"/>
</dbReference>
<reference evidence="1 2" key="1">
    <citation type="journal article" date="2019" name="Int. J. Syst. Evol. Microbiol.">
        <title>Capsulimonas corticalis gen. nov., sp. nov., an aerobic capsulated bacterium, of a novel bacterial order, Capsulimonadales ord. nov., of the class Armatimonadia of the phylum Armatimonadetes.</title>
        <authorList>
            <person name="Li J."/>
            <person name="Kudo C."/>
            <person name="Tonouchi A."/>
        </authorList>
    </citation>
    <scope>NUCLEOTIDE SEQUENCE [LARGE SCALE GENOMIC DNA]</scope>
    <source>
        <strain evidence="1 2">AX-7</strain>
    </source>
</reference>
<dbReference type="Pfam" id="PF07963">
    <property type="entry name" value="N_methyl"/>
    <property type="match status" value="1"/>
</dbReference>
<dbReference type="PANTHER" id="PTHR30093">
    <property type="entry name" value="GENERAL SECRETION PATHWAY PROTEIN G"/>
    <property type="match status" value="1"/>
</dbReference>
<dbReference type="InterPro" id="IPR045584">
    <property type="entry name" value="Pilin-like"/>
</dbReference>
<accession>A0A402D0C9</accession>
<dbReference type="NCBIfam" id="TIGR02532">
    <property type="entry name" value="IV_pilin_GFxxxE"/>
    <property type="match status" value="1"/>
</dbReference>
<dbReference type="Pfam" id="PF07596">
    <property type="entry name" value="SBP_bac_10"/>
    <property type="match status" value="1"/>
</dbReference>
<protein>
    <submittedName>
        <fullName evidence="1">Uncharacterized protein</fullName>
    </submittedName>
</protein>
<organism evidence="1 2">
    <name type="scientific">Capsulimonas corticalis</name>
    <dbReference type="NCBI Taxonomy" id="2219043"/>
    <lineage>
        <taxon>Bacteria</taxon>
        <taxon>Bacillati</taxon>
        <taxon>Armatimonadota</taxon>
        <taxon>Armatimonadia</taxon>
        <taxon>Capsulimonadales</taxon>
        <taxon>Capsulimonadaceae</taxon>
        <taxon>Capsulimonas</taxon>
    </lineage>
</organism>
<dbReference type="OrthoDB" id="269098at2"/>
<dbReference type="KEGG" id="ccot:CCAX7_57500"/>
<dbReference type="InterPro" id="IPR012902">
    <property type="entry name" value="N_methyl_site"/>
</dbReference>
<keyword evidence="2" id="KW-1185">Reference proteome</keyword>
<sequence>MKKSVKSKLGFTLIELLVVIAIIAILAAILFPVFAQAREKARQTSCSSNMRQIGLAVMQYLQDYDGNYPMVYAAYSSDNGAFGATGADVQLQPYIKNGAQVANNNGNLYGGVWSCPSAAIPNQTSHYHFRQDLFSASWTIGNSGFASGNETMVGAPANKIMMIEGGMQGKTATQNSVGIQFYTDIWAGWDDFGKAHSDGSDINPGRHDCDIQGAPAGGWDSCELFPRYRHTSMANFLFLDGHVKAKRKGSLNWYRDIFIGRMDEGTASPGWMGPADS</sequence>
<gene>
    <name evidence="1" type="ORF">CCAX7_57500</name>
</gene>
<dbReference type="EMBL" id="AP025739">
    <property type="protein sequence ID" value="BDI33699.1"/>
    <property type="molecule type" value="Genomic_DNA"/>
</dbReference>
<name>A0A402D0C9_9BACT</name>
<dbReference type="Gene3D" id="3.30.700.10">
    <property type="entry name" value="Glycoprotein, Type 4 Pilin"/>
    <property type="match status" value="1"/>
</dbReference>
<dbReference type="AlphaFoldDB" id="A0A402D0C9"/>
<evidence type="ECO:0000313" key="1">
    <source>
        <dbReference type="EMBL" id="BDI33699.1"/>
    </source>
</evidence>
<evidence type="ECO:0000313" key="2">
    <source>
        <dbReference type="Proteomes" id="UP000287394"/>
    </source>
</evidence>
<proteinExistence type="predicted"/>
<dbReference type="PANTHER" id="PTHR30093:SF2">
    <property type="entry name" value="TYPE II SECRETION SYSTEM PROTEIN H"/>
    <property type="match status" value="1"/>
</dbReference>